<name>A0A9D4CK72_DREPO</name>
<comment type="caution">
    <text evidence="1">The sequence shown here is derived from an EMBL/GenBank/DDBJ whole genome shotgun (WGS) entry which is preliminary data.</text>
</comment>
<reference evidence="1" key="1">
    <citation type="journal article" date="2019" name="bioRxiv">
        <title>The Genome of the Zebra Mussel, Dreissena polymorpha: A Resource for Invasive Species Research.</title>
        <authorList>
            <person name="McCartney M.A."/>
            <person name="Auch B."/>
            <person name="Kono T."/>
            <person name="Mallez S."/>
            <person name="Zhang Y."/>
            <person name="Obille A."/>
            <person name="Becker A."/>
            <person name="Abrahante J.E."/>
            <person name="Garbe J."/>
            <person name="Badalamenti J.P."/>
            <person name="Herman A."/>
            <person name="Mangelson H."/>
            <person name="Liachko I."/>
            <person name="Sullivan S."/>
            <person name="Sone E.D."/>
            <person name="Koren S."/>
            <person name="Silverstein K.A.T."/>
            <person name="Beckman K.B."/>
            <person name="Gohl D.M."/>
        </authorList>
    </citation>
    <scope>NUCLEOTIDE SEQUENCE</scope>
    <source>
        <strain evidence="1">Duluth1</strain>
        <tissue evidence="1">Whole animal</tissue>
    </source>
</reference>
<sequence length="193" mass="21687">MRRGRYGEANWLLTETVEHGQWSSLCKIGPRNRSQWHGIQPVQYQPVALMSVSRGIGSGQNQEVAQIPLTHGVYPVQFHATAHEEQPVKYQLTHGVQSGQYQAVTQVPLEHGMYLVQYHAMALGAQPVQYERMKQVPIAGGQLHNMLVSCQVQFIDSSIQPQLTYMHPQVQGVTLPPVVPVPQMDRSGFCDYE</sequence>
<evidence type="ECO:0000313" key="2">
    <source>
        <dbReference type="Proteomes" id="UP000828390"/>
    </source>
</evidence>
<gene>
    <name evidence="1" type="ORF">DPMN_051659</name>
</gene>
<dbReference type="EMBL" id="JAIWYP010000012">
    <property type="protein sequence ID" value="KAH3725810.1"/>
    <property type="molecule type" value="Genomic_DNA"/>
</dbReference>
<reference evidence="1" key="2">
    <citation type="submission" date="2020-11" db="EMBL/GenBank/DDBJ databases">
        <authorList>
            <person name="McCartney M.A."/>
            <person name="Auch B."/>
            <person name="Kono T."/>
            <person name="Mallez S."/>
            <person name="Becker A."/>
            <person name="Gohl D.M."/>
            <person name="Silverstein K.A.T."/>
            <person name="Koren S."/>
            <person name="Bechman K.B."/>
            <person name="Herman A."/>
            <person name="Abrahante J.E."/>
            <person name="Garbe J."/>
        </authorList>
    </citation>
    <scope>NUCLEOTIDE SEQUENCE</scope>
    <source>
        <strain evidence="1">Duluth1</strain>
        <tissue evidence="1">Whole animal</tissue>
    </source>
</reference>
<evidence type="ECO:0000313" key="1">
    <source>
        <dbReference type="EMBL" id="KAH3725810.1"/>
    </source>
</evidence>
<organism evidence="1 2">
    <name type="scientific">Dreissena polymorpha</name>
    <name type="common">Zebra mussel</name>
    <name type="synonym">Mytilus polymorpha</name>
    <dbReference type="NCBI Taxonomy" id="45954"/>
    <lineage>
        <taxon>Eukaryota</taxon>
        <taxon>Metazoa</taxon>
        <taxon>Spiralia</taxon>
        <taxon>Lophotrochozoa</taxon>
        <taxon>Mollusca</taxon>
        <taxon>Bivalvia</taxon>
        <taxon>Autobranchia</taxon>
        <taxon>Heteroconchia</taxon>
        <taxon>Euheterodonta</taxon>
        <taxon>Imparidentia</taxon>
        <taxon>Neoheterodontei</taxon>
        <taxon>Myida</taxon>
        <taxon>Dreissenoidea</taxon>
        <taxon>Dreissenidae</taxon>
        <taxon>Dreissena</taxon>
    </lineage>
</organism>
<accession>A0A9D4CK72</accession>
<dbReference type="Proteomes" id="UP000828390">
    <property type="component" value="Unassembled WGS sequence"/>
</dbReference>
<keyword evidence="2" id="KW-1185">Reference proteome</keyword>
<proteinExistence type="predicted"/>
<dbReference type="AlphaFoldDB" id="A0A9D4CK72"/>
<protein>
    <submittedName>
        <fullName evidence="1">Uncharacterized protein</fullName>
    </submittedName>
</protein>